<dbReference type="Proteomes" id="UP001497516">
    <property type="component" value="Chromosome 6"/>
</dbReference>
<gene>
    <name evidence="1" type="ORF">LTRI10_LOCUS34909</name>
</gene>
<name>A0AAV2F8T2_9ROSI</name>
<reference evidence="1 2" key="1">
    <citation type="submission" date="2024-04" db="EMBL/GenBank/DDBJ databases">
        <authorList>
            <person name="Fracassetti M."/>
        </authorList>
    </citation>
    <scope>NUCLEOTIDE SEQUENCE [LARGE SCALE GENOMIC DNA]</scope>
</reference>
<evidence type="ECO:0000313" key="1">
    <source>
        <dbReference type="EMBL" id="CAL1394404.1"/>
    </source>
</evidence>
<dbReference type="Gene3D" id="3.10.10.10">
    <property type="entry name" value="HIV Type 1 Reverse Transcriptase, subunit A, domain 1"/>
    <property type="match status" value="1"/>
</dbReference>
<accession>A0AAV2F8T2</accession>
<keyword evidence="2" id="KW-1185">Reference proteome</keyword>
<dbReference type="AlphaFoldDB" id="A0AAV2F8T2"/>
<dbReference type="InterPro" id="IPR043502">
    <property type="entry name" value="DNA/RNA_pol_sf"/>
</dbReference>
<protein>
    <submittedName>
        <fullName evidence="1">Uncharacterized protein</fullName>
    </submittedName>
</protein>
<dbReference type="SUPFAM" id="SSF56672">
    <property type="entry name" value="DNA/RNA polymerases"/>
    <property type="match status" value="1"/>
</dbReference>
<proteinExistence type="predicted"/>
<organism evidence="1 2">
    <name type="scientific">Linum trigynum</name>
    <dbReference type="NCBI Taxonomy" id="586398"/>
    <lineage>
        <taxon>Eukaryota</taxon>
        <taxon>Viridiplantae</taxon>
        <taxon>Streptophyta</taxon>
        <taxon>Embryophyta</taxon>
        <taxon>Tracheophyta</taxon>
        <taxon>Spermatophyta</taxon>
        <taxon>Magnoliopsida</taxon>
        <taxon>eudicotyledons</taxon>
        <taxon>Gunneridae</taxon>
        <taxon>Pentapetalae</taxon>
        <taxon>rosids</taxon>
        <taxon>fabids</taxon>
        <taxon>Malpighiales</taxon>
        <taxon>Linaceae</taxon>
        <taxon>Linum</taxon>
    </lineage>
</organism>
<sequence>MMKDEVKPVRQPHRRLSPNLEAVVRVEIAKLMDVVIIFPISDSKWVSPTQVVPKKGRMTVVSNEKNELIPMRTVTG</sequence>
<dbReference type="EMBL" id="OZ034819">
    <property type="protein sequence ID" value="CAL1394404.1"/>
    <property type="molecule type" value="Genomic_DNA"/>
</dbReference>
<evidence type="ECO:0000313" key="2">
    <source>
        <dbReference type="Proteomes" id="UP001497516"/>
    </source>
</evidence>